<dbReference type="SMART" id="SM00935">
    <property type="entry name" value="OmpH"/>
    <property type="match status" value="1"/>
</dbReference>
<feature type="chain" id="PRO_5024964299" description="Outer membrane protein H" evidence="3">
    <location>
        <begin position="24"/>
        <end position="237"/>
    </location>
</feature>
<evidence type="ECO:0000256" key="3">
    <source>
        <dbReference type="SAM" id="SignalP"/>
    </source>
</evidence>
<dbReference type="InterPro" id="IPR024930">
    <property type="entry name" value="Skp_dom_sf"/>
</dbReference>
<dbReference type="Pfam" id="PF03938">
    <property type="entry name" value="OmpH"/>
    <property type="match status" value="1"/>
</dbReference>
<gene>
    <name evidence="4" type="ORF">PLANPX_2024</name>
</gene>
<protein>
    <recommendedName>
        <fullName evidence="6">Outer membrane protein H</fullName>
    </recommendedName>
</protein>
<evidence type="ECO:0000256" key="2">
    <source>
        <dbReference type="SAM" id="MobiDB-lite"/>
    </source>
</evidence>
<dbReference type="EMBL" id="AP021861">
    <property type="protein sequence ID" value="BBO32412.1"/>
    <property type="molecule type" value="Genomic_DNA"/>
</dbReference>
<feature type="region of interest" description="Disordered" evidence="2">
    <location>
        <begin position="216"/>
        <end position="237"/>
    </location>
</feature>
<proteinExistence type="predicted"/>
<feature type="signal peptide" evidence="3">
    <location>
        <begin position="1"/>
        <end position="23"/>
    </location>
</feature>
<name>A0A5K7X959_9BACT</name>
<feature type="compositionally biased region" description="Gly residues" evidence="2">
    <location>
        <begin position="227"/>
        <end position="237"/>
    </location>
</feature>
<evidence type="ECO:0000313" key="5">
    <source>
        <dbReference type="Proteomes" id="UP000326837"/>
    </source>
</evidence>
<keyword evidence="1" id="KW-0175">Coiled coil</keyword>
<dbReference type="GO" id="GO:0051082">
    <property type="term" value="F:unfolded protein binding"/>
    <property type="evidence" value="ECO:0007669"/>
    <property type="project" value="InterPro"/>
</dbReference>
<dbReference type="AlphaFoldDB" id="A0A5K7X959"/>
<dbReference type="KEGG" id="lpav:PLANPX_2024"/>
<reference evidence="5" key="1">
    <citation type="submission" date="2019-10" db="EMBL/GenBank/DDBJ databases">
        <title>Lacipirellula parvula gen. nov., sp. nov., representing a lineage of planctomycetes widespread in freshwater anoxic habitats, and description of the family Lacipirellulaceae.</title>
        <authorList>
            <person name="Dedysh S.N."/>
            <person name="Kulichevskaya I.S."/>
            <person name="Beletsky A.V."/>
            <person name="Rakitin A.L."/>
            <person name="Mardanov A.V."/>
            <person name="Ivanova A.A."/>
            <person name="Saltykova V.X."/>
            <person name="Rijpstra W.I.C."/>
            <person name="Sinninghe Damste J.S."/>
            <person name="Ravin N.V."/>
        </authorList>
    </citation>
    <scope>NUCLEOTIDE SEQUENCE [LARGE SCALE GENOMIC DNA]</scope>
    <source>
        <strain evidence="5">PX69</strain>
    </source>
</reference>
<keyword evidence="3" id="KW-0732">Signal</keyword>
<accession>A0A5K7X959</accession>
<dbReference type="Gene3D" id="3.30.910.20">
    <property type="entry name" value="Skp domain"/>
    <property type="match status" value="1"/>
</dbReference>
<dbReference type="Proteomes" id="UP000326837">
    <property type="component" value="Chromosome"/>
</dbReference>
<organism evidence="4 5">
    <name type="scientific">Lacipirellula parvula</name>
    <dbReference type="NCBI Taxonomy" id="2650471"/>
    <lineage>
        <taxon>Bacteria</taxon>
        <taxon>Pseudomonadati</taxon>
        <taxon>Planctomycetota</taxon>
        <taxon>Planctomycetia</taxon>
        <taxon>Pirellulales</taxon>
        <taxon>Lacipirellulaceae</taxon>
        <taxon>Lacipirellula</taxon>
    </lineage>
</organism>
<evidence type="ECO:0008006" key="6">
    <source>
        <dbReference type="Google" id="ProtNLM"/>
    </source>
</evidence>
<keyword evidence="5" id="KW-1185">Reference proteome</keyword>
<dbReference type="InterPro" id="IPR005632">
    <property type="entry name" value="Chaperone_Skp"/>
</dbReference>
<evidence type="ECO:0000313" key="4">
    <source>
        <dbReference type="EMBL" id="BBO32412.1"/>
    </source>
</evidence>
<sequence length="237" mass="25659">MKKLLISAAVAGLFSSAAMPALAQTAPAAAPAASGFSAGANASRYHIAVVDISFIFKNYPVFTQQIDKLKGEMEAADGALRKERDNLVAMEEQRNALKPGSAEFKSLDENLAHKKAEFSIQQGKVRRDFMEKEAQVYHYCYTQVSAKVKEYADKNQIGLVLRFTGEDNPGQPAATQDRESVMRMIMNPIIHQSSIDITPDVLMTLGVDVRKLPAPSATVPSTATQPGQGGFGGNQLR</sequence>
<feature type="coiled-coil region" evidence="1">
    <location>
        <begin position="66"/>
        <end position="93"/>
    </location>
</feature>
<evidence type="ECO:0000256" key="1">
    <source>
        <dbReference type="SAM" id="Coils"/>
    </source>
</evidence>
<dbReference type="RefSeq" id="WP_172991944.1">
    <property type="nucleotide sequence ID" value="NZ_AP021861.1"/>
</dbReference>
<dbReference type="SUPFAM" id="SSF111384">
    <property type="entry name" value="OmpH-like"/>
    <property type="match status" value="1"/>
</dbReference>